<accession>A0A366I4A2</accession>
<keyword evidence="12" id="KW-1185">Reference proteome</keyword>
<dbReference type="GO" id="GO:0043190">
    <property type="term" value="C:ATP-binding cassette (ABC) transporter complex"/>
    <property type="evidence" value="ECO:0007669"/>
    <property type="project" value="InterPro"/>
</dbReference>
<keyword evidence="2 9" id="KW-0813">Transport</keyword>
<keyword evidence="5 9" id="KW-1133">Transmembrane helix</keyword>
<reference evidence="11 12" key="1">
    <citation type="submission" date="2018-06" db="EMBL/GenBank/DDBJ databases">
        <title>Genomic Encyclopedia of Type Strains, Phase IV (KMG-IV): sequencing the most valuable type-strain genomes for metagenomic binning, comparative biology and taxonomic classification.</title>
        <authorList>
            <person name="Goeker M."/>
        </authorList>
    </citation>
    <scope>NUCLEOTIDE SEQUENCE [LARGE SCALE GENOMIC DNA]</scope>
    <source>
        <strain evidence="11 12">DSM 22112</strain>
    </source>
</reference>
<evidence type="ECO:0000256" key="6">
    <source>
        <dbReference type="ARBA" id="ARBA00023136"/>
    </source>
</evidence>
<comment type="similarity">
    <text evidence="8">In the N-terminal section; belongs to the binding-protein-dependent transport system permease family.</text>
</comment>
<dbReference type="Gene3D" id="1.10.3720.10">
    <property type="entry name" value="MetI-like"/>
    <property type="match status" value="1"/>
</dbReference>
<comment type="subcellular location">
    <subcellularLocation>
        <location evidence="9">Cell membrane</location>
        <topology evidence="9">Multi-pass membrane protein</topology>
    </subcellularLocation>
    <subcellularLocation>
        <location evidence="1">Membrane</location>
        <topology evidence="1">Multi-pass membrane protein</topology>
    </subcellularLocation>
</comment>
<evidence type="ECO:0000259" key="10">
    <source>
        <dbReference type="PROSITE" id="PS50928"/>
    </source>
</evidence>
<keyword evidence="4 9" id="KW-0812">Transmembrane</keyword>
<dbReference type="SUPFAM" id="SSF161098">
    <property type="entry name" value="MetI-like"/>
    <property type="match status" value="1"/>
</dbReference>
<feature type="transmembrane region" description="Helical" evidence="9">
    <location>
        <begin position="137"/>
        <end position="165"/>
    </location>
</feature>
<feature type="domain" description="ABC transmembrane type-1" evidence="10">
    <location>
        <begin position="90"/>
        <end position="269"/>
    </location>
</feature>
<dbReference type="EMBL" id="QNRX01000014">
    <property type="protein sequence ID" value="RBP61384.1"/>
    <property type="molecule type" value="Genomic_DNA"/>
</dbReference>
<evidence type="ECO:0000313" key="11">
    <source>
        <dbReference type="EMBL" id="RBP61384.1"/>
    </source>
</evidence>
<evidence type="ECO:0000256" key="5">
    <source>
        <dbReference type="ARBA" id="ARBA00022989"/>
    </source>
</evidence>
<evidence type="ECO:0000313" key="12">
    <source>
        <dbReference type="Proteomes" id="UP000253490"/>
    </source>
</evidence>
<dbReference type="Proteomes" id="UP000253490">
    <property type="component" value="Unassembled WGS sequence"/>
</dbReference>
<dbReference type="CDD" id="cd06261">
    <property type="entry name" value="TM_PBP2"/>
    <property type="match status" value="1"/>
</dbReference>
<evidence type="ECO:0000256" key="2">
    <source>
        <dbReference type="ARBA" id="ARBA00022448"/>
    </source>
</evidence>
<gene>
    <name evidence="11" type="ORF">DES36_11467</name>
</gene>
<comment type="similarity">
    <text evidence="9">Belongs to the binding-protein-dependent transport system permease family.</text>
</comment>
<dbReference type="GO" id="GO:0005275">
    <property type="term" value="F:amine transmembrane transporter activity"/>
    <property type="evidence" value="ECO:0007669"/>
    <property type="project" value="TreeGrafter"/>
</dbReference>
<sequence>MMNIPKIPLGEWINVLVDWITITFANLFILLTNSIEGLLDAIVAILSVGSPIVLIIVLALLVAYTSGWKLGFFSVVSLLLIDNLGYWESSIQTLSIVLVSGLLTILVGIPVGIWCAQQKTVNRIVTPILDFMQTMPAFVYLIPSILFFGIGVVPGIIASFIFAIAPTIRMTNLGIDEVPKDLIEAADAFGSGKSQKLFKIQLPLAMPTIMAGVNQSIMLALSMVVTASLVGAPGLGADVYRAVSQIDVGRGFEAGLSIVFIAIILDRISQNLRNPTYKHIIKPKVVFSILALLIAGTSIVLAIPLGDDASAIQDENSIGAAVGYKIIGIEPGAGIMEQARTTVKEYGLDQWNLIEGSSAAMTTELKKAYNAQKPIIVTGWSPHWKFSSFDLKFLEDPKGTFGGAEDIHTLVRKGLKEDAPGAYTILDQFSWEPKDLEDVMAYITGGMSAEEAAQKWIKENPDRVAEWVDGAQKANGESIDLALVAWDTEIASTNVIGKVLDQNGYDVSLTQVEVGPMYAGISNGSSDAMVGAWLPSTHIEYYNAYKEDLMDLGPNLRGTKNGLVVPQYMEIDSIEDLQK</sequence>
<feature type="transmembrane region" description="Helical" evidence="9">
    <location>
        <begin position="94"/>
        <end position="117"/>
    </location>
</feature>
<proteinExistence type="inferred from homology"/>
<keyword evidence="6 9" id="KW-0472">Membrane</keyword>
<evidence type="ECO:0000256" key="1">
    <source>
        <dbReference type="ARBA" id="ARBA00004141"/>
    </source>
</evidence>
<dbReference type="PROSITE" id="PS50928">
    <property type="entry name" value="ABC_TM1"/>
    <property type="match status" value="1"/>
</dbReference>
<organism evidence="11 12">
    <name type="scientific">Alkalibaculum bacchi</name>
    <dbReference type="NCBI Taxonomy" id="645887"/>
    <lineage>
        <taxon>Bacteria</taxon>
        <taxon>Bacillati</taxon>
        <taxon>Bacillota</taxon>
        <taxon>Clostridia</taxon>
        <taxon>Eubacteriales</taxon>
        <taxon>Eubacteriaceae</taxon>
        <taxon>Alkalibaculum</taxon>
    </lineage>
</organism>
<dbReference type="CDD" id="cd13639">
    <property type="entry name" value="PBP2_OpuAC_like"/>
    <property type="match status" value="1"/>
</dbReference>
<evidence type="ECO:0000256" key="8">
    <source>
        <dbReference type="ARBA" id="ARBA00035652"/>
    </source>
</evidence>
<comment type="caution">
    <text evidence="11">The sequence shown here is derived from an EMBL/GenBank/DDBJ whole genome shotgun (WGS) entry which is preliminary data.</text>
</comment>
<dbReference type="Pfam" id="PF04069">
    <property type="entry name" value="OpuAC"/>
    <property type="match status" value="2"/>
</dbReference>
<evidence type="ECO:0000256" key="3">
    <source>
        <dbReference type="ARBA" id="ARBA00022475"/>
    </source>
</evidence>
<dbReference type="PANTHER" id="PTHR47737:SF1">
    <property type="entry name" value="GLYCINE BETAINE_PROLINE BETAINE TRANSPORT SYSTEM PERMEASE PROTEIN PROW"/>
    <property type="match status" value="1"/>
</dbReference>
<feature type="transmembrane region" description="Helical" evidence="9">
    <location>
        <begin position="285"/>
        <end position="306"/>
    </location>
</feature>
<feature type="transmembrane region" description="Helical" evidence="9">
    <location>
        <begin position="12"/>
        <end position="31"/>
    </location>
</feature>
<evidence type="ECO:0000256" key="7">
    <source>
        <dbReference type="ARBA" id="ARBA00035642"/>
    </source>
</evidence>
<evidence type="ECO:0000256" key="9">
    <source>
        <dbReference type="RuleBase" id="RU363032"/>
    </source>
</evidence>
<dbReference type="GO" id="GO:0031460">
    <property type="term" value="P:glycine betaine transport"/>
    <property type="evidence" value="ECO:0007669"/>
    <property type="project" value="TreeGrafter"/>
</dbReference>
<dbReference type="InterPro" id="IPR000515">
    <property type="entry name" value="MetI-like"/>
</dbReference>
<dbReference type="Pfam" id="PF00528">
    <property type="entry name" value="BPD_transp_1"/>
    <property type="match status" value="1"/>
</dbReference>
<feature type="transmembrane region" description="Helical" evidence="9">
    <location>
        <begin position="248"/>
        <end position="265"/>
    </location>
</feature>
<dbReference type="GO" id="GO:0015871">
    <property type="term" value="P:choline transport"/>
    <property type="evidence" value="ECO:0007669"/>
    <property type="project" value="TreeGrafter"/>
</dbReference>
<protein>
    <submittedName>
        <fullName evidence="11">ABC-type proline/glycine betaine transport system permease subunit</fullName>
    </submittedName>
</protein>
<comment type="similarity">
    <text evidence="7">In the C-terminal section; belongs to the OsmX family.</text>
</comment>
<feature type="transmembrane region" description="Helical" evidence="9">
    <location>
        <begin position="216"/>
        <end position="236"/>
    </location>
</feature>
<dbReference type="Gene3D" id="3.10.105.10">
    <property type="entry name" value="Dipeptide-binding Protein, Domain 3"/>
    <property type="match status" value="1"/>
</dbReference>
<dbReference type="FunFam" id="1.10.3720.10:FF:000001">
    <property type="entry name" value="Glycine betaine ABC transporter, permease"/>
    <property type="match status" value="1"/>
</dbReference>
<feature type="transmembrane region" description="Helical" evidence="9">
    <location>
        <begin position="38"/>
        <end position="64"/>
    </location>
</feature>
<dbReference type="GO" id="GO:0015226">
    <property type="term" value="F:carnitine transmembrane transporter activity"/>
    <property type="evidence" value="ECO:0007669"/>
    <property type="project" value="TreeGrafter"/>
</dbReference>
<feature type="transmembrane region" description="Helical" evidence="9">
    <location>
        <begin position="70"/>
        <end position="87"/>
    </location>
</feature>
<dbReference type="PANTHER" id="PTHR47737">
    <property type="entry name" value="GLYCINE BETAINE/PROLINE BETAINE TRANSPORT SYSTEM PERMEASE PROTEIN PROW"/>
    <property type="match status" value="1"/>
</dbReference>
<dbReference type="AlphaFoldDB" id="A0A366I4A2"/>
<dbReference type="RefSeq" id="WP_278278702.1">
    <property type="nucleotide sequence ID" value="NZ_CALNCS010000206.1"/>
</dbReference>
<dbReference type="InterPro" id="IPR007210">
    <property type="entry name" value="ABC_Gly_betaine_transp_sub-bd"/>
</dbReference>
<name>A0A366I4A2_9FIRM</name>
<keyword evidence="3" id="KW-1003">Cell membrane</keyword>
<dbReference type="Gene3D" id="3.40.190.100">
    <property type="entry name" value="Glycine betaine-binding periplasmic protein, domain 2"/>
    <property type="match status" value="1"/>
</dbReference>
<dbReference type="SUPFAM" id="SSF53850">
    <property type="entry name" value="Periplasmic binding protein-like II"/>
    <property type="match status" value="2"/>
</dbReference>
<dbReference type="InterPro" id="IPR035906">
    <property type="entry name" value="MetI-like_sf"/>
</dbReference>
<evidence type="ECO:0000256" key="4">
    <source>
        <dbReference type="ARBA" id="ARBA00022692"/>
    </source>
</evidence>